<proteinExistence type="predicted"/>
<comment type="caution">
    <text evidence="2">The sequence shown here is derived from an EMBL/GenBank/DDBJ whole genome shotgun (WGS) entry which is preliminary data.</text>
</comment>
<dbReference type="InterPro" id="IPR006740">
    <property type="entry name" value="DUF604"/>
</dbReference>
<keyword evidence="1" id="KW-1133">Transmembrane helix</keyword>
<keyword evidence="3" id="KW-1185">Reference proteome</keyword>
<accession>A0AAD9WUS4</accession>
<evidence type="ECO:0000313" key="3">
    <source>
        <dbReference type="Proteomes" id="UP001280121"/>
    </source>
</evidence>
<organism evidence="2 3">
    <name type="scientific">Dipteronia dyeriana</name>
    <dbReference type="NCBI Taxonomy" id="168575"/>
    <lineage>
        <taxon>Eukaryota</taxon>
        <taxon>Viridiplantae</taxon>
        <taxon>Streptophyta</taxon>
        <taxon>Embryophyta</taxon>
        <taxon>Tracheophyta</taxon>
        <taxon>Spermatophyta</taxon>
        <taxon>Magnoliopsida</taxon>
        <taxon>eudicotyledons</taxon>
        <taxon>Gunneridae</taxon>
        <taxon>Pentapetalae</taxon>
        <taxon>rosids</taxon>
        <taxon>malvids</taxon>
        <taxon>Sapindales</taxon>
        <taxon>Sapindaceae</taxon>
        <taxon>Hippocastanoideae</taxon>
        <taxon>Acereae</taxon>
        <taxon>Dipteronia</taxon>
    </lineage>
</organism>
<sequence length="527" mass="61373">MTLGSNRCMPQLGSRDILIWFFILISTLYILYSSNLLLNNNNQDCEKKHDTRFSKEEETNLISSILNNSSSTSSSVNNHLRLHETRVEEENDEDEETVVPPQNLKGRDTTLKHMVFGIAASSNLWDKRKEYIKSWWRSKEMRGVVWTDTPVRVYRNEELPQIRVSGDTSKFNYSNKQGSRSALRISRVVSETLRLGLKDVRWFVMGDDDTVFMVDNLLRVLNKYDHRQFYYLGSSSESHVQNIFFSYAMAYGGGGFAISYPLAMELEKMQDRCIQRYPGLYGSDDRIQACMTELGVPLTKEAGFHQCDLYGNLFGLLAAHPIAPLLSIHHLDLLEPIFPDLDRVEAVRHFLESVKLDSASIIQQSICYENSKFWSISVSWGYVVQIYRDIVSPRELERPTRTFLNWYPRADYKAYSFNTRPVPKNPCQKPFIYYMKMVRYHKASNLTVGFYTRRQFHNPFCRWKVESPEKIVTVVVLKRPEPHRWQKSPRRDCCRVLPSKNSSMMYIWVDNCVGDEKSELLAKHAST</sequence>
<dbReference type="FunFam" id="3.90.550.50:FF:000006">
    <property type="entry name" value="Fringe-related protein-like"/>
    <property type="match status" value="1"/>
</dbReference>
<keyword evidence="1" id="KW-0812">Transmembrane</keyword>
<gene>
    <name evidence="2" type="ORF">Ddye_024995</name>
</gene>
<keyword evidence="1" id="KW-0472">Membrane</keyword>
<dbReference type="PANTHER" id="PTHR10811">
    <property type="entry name" value="FRINGE-RELATED"/>
    <property type="match status" value="1"/>
</dbReference>
<dbReference type="Gene3D" id="3.90.550.50">
    <property type="match status" value="1"/>
</dbReference>
<dbReference type="Pfam" id="PF04646">
    <property type="entry name" value="DUF604"/>
    <property type="match status" value="1"/>
</dbReference>
<name>A0AAD9WUS4_9ROSI</name>
<feature type="transmembrane region" description="Helical" evidence="1">
    <location>
        <begin position="17"/>
        <end position="38"/>
    </location>
</feature>
<dbReference type="AlphaFoldDB" id="A0AAD9WUS4"/>
<reference evidence="2" key="1">
    <citation type="journal article" date="2023" name="Plant J.">
        <title>Genome sequences and population genomics provide insights into the demographic history, inbreeding, and mutation load of two 'living fossil' tree species of Dipteronia.</title>
        <authorList>
            <person name="Feng Y."/>
            <person name="Comes H.P."/>
            <person name="Chen J."/>
            <person name="Zhu S."/>
            <person name="Lu R."/>
            <person name="Zhang X."/>
            <person name="Li P."/>
            <person name="Qiu J."/>
            <person name="Olsen K.M."/>
            <person name="Qiu Y."/>
        </authorList>
    </citation>
    <scope>NUCLEOTIDE SEQUENCE</scope>
    <source>
        <strain evidence="2">KIB01</strain>
    </source>
</reference>
<evidence type="ECO:0000313" key="2">
    <source>
        <dbReference type="EMBL" id="KAK2643232.1"/>
    </source>
</evidence>
<dbReference type="EMBL" id="JANJYI010000007">
    <property type="protein sequence ID" value="KAK2643232.1"/>
    <property type="molecule type" value="Genomic_DNA"/>
</dbReference>
<dbReference type="Proteomes" id="UP001280121">
    <property type="component" value="Unassembled WGS sequence"/>
</dbReference>
<protein>
    <submittedName>
        <fullName evidence="2">Uncharacterized protein</fullName>
    </submittedName>
</protein>
<evidence type="ECO:0000256" key="1">
    <source>
        <dbReference type="SAM" id="Phobius"/>
    </source>
</evidence>